<proteinExistence type="predicted"/>
<dbReference type="EMBL" id="MCIB01000002">
    <property type="protein sequence ID" value="RKD34170.1"/>
    <property type="molecule type" value="Genomic_DNA"/>
</dbReference>
<accession>A0A419T9L6</accession>
<dbReference type="AlphaFoldDB" id="A0A419T9L6"/>
<dbReference type="Proteomes" id="UP000284177">
    <property type="component" value="Unassembled WGS sequence"/>
</dbReference>
<dbReference type="OrthoDB" id="7061864at2"/>
<keyword evidence="2" id="KW-1185">Reference proteome</keyword>
<sequence length="276" mass="32987">MRYALAFRDANFTETLKYIDEISNRFVNEIKKVSYVSGDEEIQELLSEQSLNQFLAITYSLNIPINEAKLKDPNFEDLGELFGFNDTLENKARLMQMWISLGSALESLLQIFLGIYLRDYENSGWGKWENFKLQETKENLLRTLNELREKEIISQKQKNTFKKDIKNYLKDKQQTKHLAELILGSLINFYYSNNLWPDDDADRIKAKMDFIRENRNCVHSFKERYVGTWEELLDSLKFFTQIMLELLSRLPDVDEILQYEIELKSEIESYYNDYWY</sequence>
<evidence type="ECO:0000313" key="1">
    <source>
        <dbReference type="EMBL" id="RKD34170.1"/>
    </source>
</evidence>
<comment type="caution">
    <text evidence="1">The sequence shown here is derived from an EMBL/GenBank/DDBJ whole genome shotgun (WGS) entry which is preliminary data.</text>
</comment>
<organism evidence="1 2">
    <name type="scientific">Thermohalobacter berrensis</name>
    <dbReference type="NCBI Taxonomy" id="99594"/>
    <lineage>
        <taxon>Bacteria</taxon>
        <taxon>Bacillati</taxon>
        <taxon>Bacillota</taxon>
        <taxon>Tissierellia</taxon>
        <taxon>Tissierellales</taxon>
        <taxon>Thermohalobacteraceae</taxon>
        <taxon>Thermohalobacter</taxon>
    </lineage>
</organism>
<reference evidence="1 2" key="1">
    <citation type="submission" date="2016-08" db="EMBL/GenBank/DDBJ databases">
        <title>Novel Firmicutes and Novel Genomes.</title>
        <authorList>
            <person name="Poppleton D.I."/>
            <person name="Gribaldo S."/>
        </authorList>
    </citation>
    <scope>NUCLEOTIDE SEQUENCE [LARGE SCALE GENOMIC DNA]</scope>
    <source>
        <strain evidence="1 2">CTT3</strain>
    </source>
</reference>
<name>A0A419T9L6_9FIRM</name>
<gene>
    <name evidence="1" type="ORF">BET03_07725</name>
</gene>
<protein>
    <submittedName>
        <fullName evidence="1">Uncharacterized protein</fullName>
    </submittedName>
</protein>
<evidence type="ECO:0000313" key="2">
    <source>
        <dbReference type="Proteomes" id="UP000284177"/>
    </source>
</evidence>